<dbReference type="Proteomes" id="UP000515121">
    <property type="component" value="Unplaced"/>
</dbReference>
<name>A0A6P5Z6N9_DURZI</name>
<protein>
    <submittedName>
        <fullName evidence="2">Uncharacterized protein LOC111297901 isoform X1</fullName>
    </submittedName>
</protein>
<reference evidence="2" key="1">
    <citation type="submission" date="2025-08" db="UniProtKB">
        <authorList>
            <consortium name="RefSeq"/>
        </authorList>
    </citation>
    <scope>IDENTIFICATION</scope>
    <source>
        <tissue evidence="2">Fruit stalk</tissue>
    </source>
</reference>
<dbReference type="RefSeq" id="XP_022748227.1">
    <property type="nucleotide sequence ID" value="XM_022892492.1"/>
</dbReference>
<evidence type="ECO:0000313" key="2">
    <source>
        <dbReference type="RefSeq" id="XP_022748227.1"/>
    </source>
</evidence>
<evidence type="ECO:0000313" key="1">
    <source>
        <dbReference type="Proteomes" id="UP000515121"/>
    </source>
</evidence>
<dbReference type="OrthoDB" id="1065581at2759"/>
<gene>
    <name evidence="2" type="primary">LOC111297901</name>
</gene>
<dbReference type="GeneID" id="111297901"/>
<keyword evidence="1" id="KW-1185">Reference proteome</keyword>
<dbReference type="AlphaFoldDB" id="A0A6P5Z6N9"/>
<accession>A0A6P5Z6N9</accession>
<sequence>MHNLDRTKIEELAAQFVSNSDLDASKHSVSHLNKKKLSASSLIIVSEEATVQTSISAADMLILDSSSNSMGKGADISEKVKFSFQDEQPANTIAKDLGLIAHKQTTGHSNEMKKLCNCDLKVNGCEVQGCYTATTGKSKISNSYLNPERKGNILKANKPANAVVKINSPDTLRHATGLNGKENSSDSKLGAFGLAESLKCDMEQKLCDFAVKSAHKRGIKELKVASTDKKGTANSLFKGEGKRKDSLQVVMQKKLL</sequence>
<dbReference type="KEGG" id="dzi:111297901"/>
<proteinExistence type="predicted"/>
<organism evidence="1 2">
    <name type="scientific">Durio zibethinus</name>
    <name type="common">Durian</name>
    <dbReference type="NCBI Taxonomy" id="66656"/>
    <lineage>
        <taxon>Eukaryota</taxon>
        <taxon>Viridiplantae</taxon>
        <taxon>Streptophyta</taxon>
        <taxon>Embryophyta</taxon>
        <taxon>Tracheophyta</taxon>
        <taxon>Spermatophyta</taxon>
        <taxon>Magnoliopsida</taxon>
        <taxon>eudicotyledons</taxon>
        <taxon>Gunneridae</taxon>
        <taxon>Pentapetalae</taxon>
        <taxon>rosids</taxon>
        <taxon>malvids</taxon>
        <taxon>Malvales</taxon>
        <taxon>Malvaceae</taxon>
        <taxon>Helicteroideae</taxon>
        <taxon>Durio</taxon>
    </lineage>
</organism>